<keyword evidence="2" id="KW-0472">Membrane</keyword>
<evidence type="ECO:0000313" key="4">
    <source>
        <dbReference type="Proteomes" id="UP000244649"/>
    </source>
</evidence>
<dbReference type="AlphaFoldDB" id="A0A2T7WQR0"/>
<keyword evidence="2" id="KW-0812">Transmembrane</keyword>
<reference evidence="3 4" key="1">
    <citation type="submission" date="2018-04" db="EMBL/GenBank/DDBJ databases">
        <authorList>
            <person name="Go L.Y."/>
            <person name="Mitchell J.A."/>
        </authorList>
    </citation>
    <scope>NUCLEOTIDE SEQUENCE [LARGE SCALE GENOMIC DNA]</scope>
    <source>
        <strain evidence="3 4">TPD7010</strain>
    </source>
</reference>
<feature type="transmembrane region" description="Helical" evidence="2">
    <location>
        <begin position="220"/>
        <end position="242"/>
    </location>
</feature>
<evidence type="ECO:0000313" key="3">
    <source>
        <dbReference type="EMBL" id="PVE76889.1"/>
    </source>
</evidence>
<evidence type="ECO:0000256" key="2">
    <source>
        <dbReference type="SAM" id="Phobius"/>
    </source>
</evidence>
<accession>A0A2T7WQR0</accession>
<feature type="region of interest" description="Disordered" evidence="1">
    <location>
        <begin position="163"/>
        <end position="217"/>
    </location>
</feature>
<comment type="caution">
    <text evidence="3">The sequence shown here is derived from an EMBL/GenBank/DDBJ whole genome shotgun (WGS) entry which is preliminary data.</text>
</comment>
<evidence type="ECO:0008006" key="5">
    <source>
        <dbReference type="Google" id="ProtNLM"/>
    </source>
</evidence>
<protein>
    <recommendedName>
        <fullName evidence="5">Signal peptidase I</fullName>
    </recommendedName>
</protein>
<feature type="transmembrane region" description="Helical" evidence="2">
    <location>
        <begin position="134"/>
        <end position="159"/>
    </location>
</feature>
<dbReference type="EMBL" id="QDFT01000009">
    <property type="protein sequence ID" value="PVE76889.1"/>
    <property type="molecule type" value="Genomic_DNA"/>
</dbReference>
<dbReference type="RefSeq" id="WP_116537040.1">
    <property type="nucleotide sequence ID" value="NZ_QDFT01000009.1"/>
</dbReference>
<keyword evidence="2" id="KW-1133">Transmembrane helix</keyword>
<sequence length="353" mass="37094">MRSGRFLLIAGVATARAVVALILALLFWAAAPVVLGWTPTTVMTASMTPAIEVGDVVVARPVPHEDLVPGRVVLADDPDRADRLRLHRIAELRPDGRLVTKGDANPSADSSPLDPDAVKGVGMLRVPWVGLPVVWLHAGAVVPLALFVAVFAACAVVALRRGDDEDPDADGPPPHGEAQPPTTRRAARDRAHAPAGDASTRRALRERDRRERPTARGRRALTVTVAAVVAVAAGSTPAWAAWSSPTGTSASITAARVVAPAVTSCFEPPFDGVWIAWRYDGTDPVRFDMLVDGRTVVSGIASTTRSARVPSSAVSGLLRASYVSVRARMGESWTADSATSARVTSFLGFTSCG</sequence>
<dbReference type="Proteomes" id="UP000244649">
    <property type="component" value="Unassembled WGS sequence"/>
</dbReference>
<dbReference type="CDD" id="cd06462">
    <property type="entry name" value="Peptidase_S24_S26"/>
    <property type="match status" value="1"/>
</dbReference>
<evidence type="ECO:0000256" key="1">
    <source>
        <dbReference type="SAM" id="MobiDB-lite"/>
    </source>
</evidence>
<gene>
    <name evidence="3" type="ORF">DC432_05685</name>
</gene>
<name>A0A2T7WQR0_MICTE</name>
<feature type="compositionally biased region" description="Basic and acidic residues" evidence="1">
    <location>
        <begin position="199"/>
        <end position="214"/>
    </location>
</feature>
<feature type="transmembrane region" description="Helical" evidence="2">
    <location>
        <begin position="7"/>
        <end position="31"/>
    </location>
</feature>
<proteinExistence type="predicted"/>
<organism evidence="3 4">
    <name type="scientific">Microbacterium testaceum</name>
    <name type="common">Aureobacterium testaceum</name>
    <name type="synonym">Brevibacterium testaceum</name>
    <dbReference type="NCBI Taxonomy" id="2033"/>
    <lineage>
        <taxon>Bacteria</taxon>
        <taxon>Bacillati</taxon>
        <taxon>Actinomycetota</taxon>
        <taxon>Actinomycetes</taxon>
        <taxon>Micrococcales</taxon>
        <taxon>Microbacteriaceae</taxon>
        <taxon>Microbacterium</taxon>
    </lineage>
</organism>